<evidence type="ECO:0000256" key="4">
    <source>
        <dbReference type="ARBA" id="ARBA00022692"/>
    </source>
</evidence>
<accession>A0A6G9YDZ1</accession>
<dbReference type="PANTHER" id="PTHR23517">
    <property type="entry name" value="RESISTANCE PROTEIN MDTM, PUTATIVE-RELATED-RELATED"/>
    <property type="match status" value="1"/>
</dbReference>
<comment type="subcellular location">
    <subcellularLocation>
        <location evidence="1">Cell membrane</location>
        <topology evidence="1">Multi-pass membrane protein</topology>
    </subcellularLocation>
</comment>
<dbReference type="InterPro" id="IPR020846">
    <property type="entry name" value="MFS_dom"/>
</dbReference>
<dbReference type="GO" id="GO:0022857">
    <property type="term" value="F:transmembrane transporter activity"/>
    <property type="evidence" value="ECO:0007669"/>
    <property type="project" value="InterPro"/>
</dbReference>
<dbReference type="KEGG" id="nah:F5544_17610"/>
<dbReference type="InterPro" id="IPR011701">
    <property type="entry name" value="MFS"/>
</dbReference>
<proteinExistence type="predicted"/>
<feature type="transmembrane region" description="Helical" evidence="7">
    <location>
        <begin position="86"/>
        <end position="104"/>
    </location>
</feature>
<feature type="transmembrane region" description="Helical" evidence="7">
    <location>
        <begin position="177"/>
        <end position="197"/>
    </location>
</feature>
<evidence type="ECO:0000256" key="7">
    <source>
        <dbReference type="SAM" id="Phobius"/>
    </source>
</evidence>
<name>A0A6G9YDZ1_9NOCA</name>
<keyword evidence="5 7" id="KW-1133">Transmembrane helix</keyword>
<organism evidence="9 10">
    <name type="scientific">Nocardia arthritidis</name>
    <dbReference type="NCBI Taxonomy" id="228602"/>
    <lineage>
        <taxon>Bacteria</taxon>
        <taxon>Bacillati</taxon>
        <taxon>Actinomycetota</taxon>
        <taxon>Actinomycetes</taxon>
        <taxon>Mycobacteriales</taxon>
        <taxon>Nocardiaceae</taxon>
        <taxon>Nocardia</taxon>
    </lineage>
</organism>
<feature type="transmembrane region" description="Helical" evidence="7">
    <location>
        <begin position="289"/>
        <end position="309"/>
    </location>
</feature>
<feature type="transmembrane region" description="Helical" evidence="7">
    <location>
        <begin position="110"/>
        <end position="128"/>
    </location>
</feature>
<dbReference type="EMBL" id="CP046172">
    <property type="protein sequence ID" value="QIS11398.1"/>
    <property type="molecule type" value="Genomic_DNA"/>
</dbReference>
<dbReference type="Proteomes" id="UP000503540">
    <property type="component" value="Chromosome"/>
</dbReference>
<dbReference type="Pfam" id="PF07690">
    <property type="entry name" value="MFS_1"/>
    <property type="match status" value="1"/>
</dbReference>
<evidence type="ECO:0000313" key="10">
    <source>
        <dbReference type="Proteomes" id="UP000503540"/>
    </source>
</evidence>
<feature type="transmembrane region" description="Helical" evidence="7">
    <location>
        <begin position="315"/>
        <end position="337"/>
    </location>
</feature>
<feature type="transmembrane region" description="Helical" evidence="7">
    <location>
        <begin position="349"/>
        <end position="372"/>
    </location>
</feature>
<feature type="transmembrane region" description="Helical" evidence="7">
    <location>
        <begin position="226"/>
        <end position="246"/>
    </location>
</feature>
<keyword evidence="10" id="KW-1185">Reference proteome</keyword>
<keyword evidence="6 7" id="KW-0472">Membrane</keyword>
<feature type="transmembrane region" description="Helical" evidence="7">
    <location>
        <begin position="25"/>
        <end position="48"/>
    </location>
</feature>
<dbReference type="GO" id="GO:0005886">
    <property type="term" value="C:plasma membrane"/>
    <property type="evidence" value="ECO:0007669"/>
    <property type="project" value="UniProtKB-SubCell"/>
</dbReference>
<evidence type="ECO:0000256" key="1">
    <source>
        <dbReference type="ARBA" id="ARBA00004651"/>
    </source>
</evidence>
<dbReference type="RefSeq" id="WP_167474221.1">
    <property type="nucleotide sequence ID" value="NZ_CP046172.1"/>
</dbReference>
<keyword evidence="2" id="KW-0813">Transport</keyword>
<dbReference type="PANTHER" id="PTHR23517:SF2">
    <property type="entry name" value="MULTIDRUG RESISTANCE PROTEIN MDTH"/>
    <property type="match status" value="1"/>
</dbReference>
<sequence length="402" mass="41600">MTAVRTRVRGGVLTAIRETPPPVRYLLLGVLVNQMGAFAQTFLVLYLTHREFTVGQAGIALTAYSGGAVFGTVLGGELTHRLGARGTIVAAMTGSATVLAAIPLLARPGLFFALIGAVAAAGLVTQAYRPAAAVLLSDLMPQQHRVMAFSMMRIALNAGAAVSPLIAAAVILADWNLLLWIDAATAAVYAVLACTLLPGRAVRGSIDTAAAHQNSKLSVILRDRRYHLFLASVLLGSVIYTQYIVALPLNITADGYPTTLYSAVLVTASAVLIGCELKITSYVRHWPGAAAGAVGTMVMGFGAAGFVFAGYSAAAIVACTAVFVLGVMISGPTMFAYPSSFPAEVKARYVAAHQATFGLGSALGPTLGVLAWERLGSGVWPLCGALGLVAAWCAYAGMRRAA</sequence>
<gene>
    <name evidence="9" type="ORF">F5544_17610</name>
</gene>
<reference evidence="9 10" key="1">
    <citation type="journal article" date="2019" name="ACS Chem. Biol.">
        <title>Identification and Mobilization of a Cryptic Antibiotic Biosynthesis Gene Locus from a Human-Pathogenic Nocardia Isolate.</title>
        <authorList>
            <person name="Herisse M."/>
            <person name="Ishida K."/>
            <person name="Porter J.L."/>
            <person name="Howden B."/>
            <person name="Hertweck C."/>
            <person name="Stinear T.P."/>
            <person name="Pidot S.J."/>
        </authorList>
    </citation>
    <scope>NUCLEOTIDE SEQUENCE [LARGE SCALE GENOMIC DNA]</scope>
    <source>
        <strain evidence="9 10">AUSMDU00012717</strain>
    </source>
</reference>
<keyword evidence="4 7" id="KW-0812">Transmembrane</keyword>
<feature type="transmembrane region" description="Helical" evidence="7">
    <location>
        <begin position="258"/>
        <end position="277"/>
    </location>
</feature>
<dbReference type="SUPFAM" id="SSF103473">
    <property type="entry name" value="MFS general substrate transporter"/>
    <property type="match status" value="1"/>
</dbReference>
<dbReference type="PROSITE" id="PS50850">
    <property type="entry name" value="MFS"/>
    <property type="match status" value="1"/>
</dbReference>
<evidence type="ECO:0000256" key="2">
    <source>
        <dbReference type="ARBA" id="ARBA00022448"/>
    </source>
</evidence>
<dbReference type="AlphaFoldDB" id="A0A6G9YDZ1"/>
<feature type="transmembrane region" description="Helical" evidence="7">
    <location>
        <begin position="378"/>
        <end position="398"/>
    </location>
</feature>
<feature type="transmembrane region" description="Helical" evidence="7">
    <location>
        <begin position="149"/>
        <end position="171"/>
    </location>
</feature>
<evidence type="ECO:0000256" key="5">
    <source>
        <dbReference type="ARBA" id="ARBA00022989"/>
    </source>
</evidence>
<dbReference type="InterPro" id="IPR036259">
    <property type="entry name" value="MFS_trans_sf"/>
</dbReference>
<evidence type="ECO:0000256" key="6">
    <source>
        <dbReference type="ARBA" id="ARBA00023136"/>
    </source>
</evidence>
<feature type="transmembrane region" description="Helical" evidence="7">
    <location>
        <begin position="54"/>
        <end position="74"/>
    </location>
</feature>
<dbReference type="Gene3D" id="1.20.1250.20">
    <property type="entry name" value="MFS general substrate transporter like domains"/>
    <property type="match status" value="1"/>
</dbReference>
<evidence type="ECO:0000313" key="9">
    <source>
        <dbReference type="EMBL" id="QIS11398.1"/>
    </source>
</evidence>
<dbReference type="InterPro" id="IPR050171">
    <property type="entry name" value="MFS_Transporters"/>
</dbReference>
<keyword evidence="3" id="KW-1003">Cell membrane</keyword>
<evidence type="ECO:0000256" key="3">
    <source>
        <dbReference type="ARBA" id="ARBA00022475"/>
    </source>
</evidence>
<protein>
    <submittedName>
        <fullName evidence="9">MFS transporter</fullName>
    </submittedName>
</protein>
<evidence type="ECO:0000259" key="8">
    <source>
        <dbReference type="PROSITE" id="PS50850"/>
    </source>
</evidence>
<feature type="domain" description="Major facilitator superfamily (MFS) profile" evidence="8">
    <location>
        <begin position="1"/>
        <end position="402"/>
    </location>
</feature>